<evidence type="ECO:0000313" key="2">
    <source>
        <dbReference type="Proteomes" id="UP000014680"/>
    </source>
</evidence>
<name>A0A0A1TXN3_ENTIV</name>
<organism evidence="1 2">
    <name type="scientific">Entamoeba invadens IP1</name>
    <dbReference type="NCBI Taxonomy" id="370355"/>
    <lineage>
        <taxon>Eukaryota</taxon>
        <taxon>Amoebozoa</taxon>
        <taxon>Evosea</taxon>
        <taxon>Archamoebae</taxon>
        <taxon>Mastigamoebida</taxon>
        <taxon>Entamoebidae</taxon>
        <taxon>Entamoeba</taxon>
    </lineage>
</organism>
<dbReference type="OrthoDB" id="27857at2759"/>
<dbReference type="Proteomes" id="UP000014680">
    <property type="component" value="Unassembled WGS sequence"/>
</dbReference>
<accession>A0A0A1TXN3</accession>
<evidence type="ECO:0000313" key="1">
    <source>
        <dbReference type="EMBL" id="ELP86120.1"/>
    </source>
</evidence>
<protein>
    <submittedName>
        <fullName evidence="1">Uncharacterized protein</fullName>
    </submittedName>
</protein>
<dbReference type="OMA" id="ENGVINC"/>
<proteinExistence type="predicted"/>
<dbReference type="GeneID" id="14885175"/>
<dbReference type="EMBL" id="KB207015">
    <property type="protein sequence ID" value="ELP86120.1"/>
    <property type="molecule type" value="Genomic_DNA"/>
</dbReference>
<gene>
    <name evidence="1" type="ORF">EIN_327770</name>
</gene>
<reference evidence="1 2" key="1">
    <citation type="submission" date="2012-10" db="EMBL/GenBank/DDBJ databases">
        <authorList>
            <person name="Zafar N."/>
            <person name="Inman J."/>
            <person name="Hall N."/>
            <person name="Lorenzi H."/>
            <person name="Caler E."/>
        </authorList>
    </citation>
    <scope>NUCLEOTIDE SEQUENCE [LARGE SCALE GENOMIC DNA]</scope>
    <source>
        <strain evidence="1 2">IP1</strain>
    </source>
</reference>
<dbReference type="KEGG" id="eiv:EIN_327770"/>
<sequence>MTEKVNCTEKQFEQQLHLIIKAVRLVQLELIETPVESFSWKVGNDIIQIDGRPISIEGNTQITEIENGSLVSILSNGFWDTVVIKIENGEIHTEEAGKGGAPILIYPDSVVYYEENGVINCSYVLAMNREITLFPTVKYTKSDKMIEIQELAIAVFIKKLEDKLKEAVDKIKVLKGMIETNVDKLIEKEFTDIILTFEDAITLLPNRNFENKLLTPEYVVEFFLRGIESVQYYQRSI</sequence>
<dbReference type="VEuPathDB" id="AmoebaDB:EIN_327770"/>
<dbReference type="RefSeq" id="XP_004185466.1">
    <property type="nucleotide sequence ID" value="XM_004185418.1"/>
</dbReference>
<keyword evidence="2" id="KW-1185">Reference proteome</keyword>
<dbReference type="AlphaFoldDB" id="A0A0A1TXN3"/>